<dbReference type="GO" id="GO:0000160">
    <property type="term" value="P:phosphorelay signal transduction system"/>
    <property type="evidence" value="ECO:0007669"/>
    <property type="project" value="InterPro"/>
</dbReference>
<gene>
    <name evidence="3" type="ORF">SAMN05216167_101760</name>
</gene>
<evidence type="ECO:0000313" key="3">
    <source>
        <dbReference type="EMBL" id="SFC26235.1"/>
    </source>
</evidence>
<dbReference type="Gene3D" id="3.40.50.2300">
    <property type="match status" value="1"/>
</dbReference>
<dbReference type="InterPro" id="IPR001789">
    <property type="entry name" value="Sig_transdc_resp-reg_receiver"/>
</dbReference>
<sequence>MLVDDDALLLGILSRAAQVSFPEASFIQVHTSSEATTYIQSLEGHGPKLVLLDIDLGGKRSGFDFLAFLRMHTEARFLPIVILTVDDLPSTIGNAYNVGASSFTVKPTSFEGWKTYLATLQLYWFSTVTIPPIRFRKWDYWK</sequence>
<keyword evidence="1" id="KW-0597">Phosphoprotein</keyword>
<proteinExistence type="predicted"/>
<evidence type="ECO:0000313" key="4">
    <source>
        <dbReference type="Proteomes" id="UP000198598"/>
    </source>
</evidence>
<feature type="modified residue" description="4-aspartylphosphate" evidence="1">
    <location>
        <position position="53"/>
    </location>
</feature>
<protein>
    <submittedName>
        <fullName evidence="3">Response regulator receiver domain-containing protein</fullName>
    </submittedName>
</protein>
<feature type="domain" description="Response regulatory" evidence="2">
    <location>
        <begin position="1"/>
        <end position="121"/>
    </location>
</feature>
<evidence type="ECO:0000256" key="1">
    <source>
        <dbReference type="PROSITE-ProRule" id="PRU00169"/>
    </source>
</evidence>
<dbReference type="Pfam" id="PF00072">
    <property type="entry name" value="Response_reg"/>
    <property type="match status" value="1"/>
</dbReference>
<name>A0A1I1HR04_9BACT</name>
<dbReference type="STRING" id="662367.SAMN05216167_101760"/>
<dbReference type="AlphaFoldDB" id="A0A1I1HR04"/>
<dbReference type="PROSITE" id="PS50110">
    <property type="entry name" value="RESPONSE_REGULATORY"/>
    <property type="match status" value="1"/>
</dbReference>
<accession>A0A1I1HR04</accession>
<dbReference type="PANTHER" id="PTHR44520">
    <property type="entry name" value="RESPONSE REGULATOR RCP1-RELATED"/>
    <property type="match status" value="1"/>
</dbReference>
<dbReference type="SUPFAM" id="SSF52172">
    <property type="entry name" value="CheY-like"/>
    <property type="match status" value="1"/>
</dbReference>
<organism evidence="3 4">
    <name type="scientific">Spirosoma endophyticum</name>
    <dbReference type="NCBI Taxonomy" id="662367"/>
    <lineage>
        <taxon>Bacteria</taxon>
        <taxon>Pseudomonadati</taxon>
        <taxon>Bacteroidota</taxon>
        <taxon>Cytophagia</taxon>
        <taxon>Cytophagales</taxon>
        <taxon>Cytophagaceae</taxon>
        <taxon>Spirosoma</taxon>
    </lineage>
</organism>
<dbReference type="SMART" id="SM00448">
    <property type="entry name" value="REC"/>
    <property type="match status" value="1"/>
</dbReference>
<dbReference type="InterPro" id="IPR011006">
    <property type="entry name" value="CheY-like_superfamily"/>
</dbReference>
<dbReference type="InterPro" id="IPR052893">
    <property type="entry name" value="TCS_response_regulator"/>
</dbReference>
<reference evidence="3 4" key="1">
    <citation type="submission" date="2016-10" db="EMBL/GenBank/DDBJ databases">
        <authorList>
            <person name="de Groot N.N."/>
        </authorList>
    </citation>
    <scope>NUCLEOTIDE SEQUENCE [LARGE SCALE GENOMIC DNA]</scope>
    <source>
        <strain evidence="3 4">DSM 26130</strain>
    </source>
</reference>
<dbReference type="OrthoDB" id="962786at2"/>
<dbReference type="EMBL" id="FOLQ01000001">
    <property type="protein sequence ID" value="SFC26235.1"/>
    <property type="molecule type" value="Genomic_DNA"/>
</dbReference>
<dbReference type="Proteomes" id="UP000198598">
    <property type="component" value="Unassembled WGS sequence"/>
</dbReference>
<keyword evidence="4" id="KW-1185">Reference proteome</keyword>
<dbReference type="PANTHER" id="PTHR44520:SF1">
    <property type="entry name" value="TWO-COMPONENT SYSTEM REGULATORY PROTEIN"/>
    <property type="match status" value="1"/>
</dbReference>
<evidence type="ECO:0000259" key="2">
    <source>
        <dbReference type="PROSITE" id="PS50110"/>
    </source>
</evidence>